<organism evidence="2 3">
    <name type="scientific">Pseudoalteromonas amylolytica</name>
    <dbReference type="NCBI Taxonomy" id="1859457"/>
    <lineage>
        <taxon>Bacteria</taxon>
        <taxon>Pseudomonadati</taxon>
        <taxon>Pseudomonadota</taxon>
        <taxon>Gammaproteobacteria</taxon>
        <taxon>Alteromonadales</taxon>
        <taxon>Pseudoalteromonadaceae</taxon>
        <taxon>Pseudoalteromonas</taxon>
    </lineage>
</organism>
<comment type="caution">
    <text evidence="2">The sequence shown here is derived from an EMBL/GenBank/DDBJ whole genome shotgun (WGS) entry which is preliminary data.</text>
</comment>
<name>A0A1S1MJT7_9GAMM</name>
<feature type="chain" id="PRO_5010313102" description="Pullulanase" evidence="1">
    <location>
        <begin position="21"/>
        <end position="147"/>
    </location>
</feature>
<dbReference type="RefSeq" id="WP_070988026.1">
    <property type="nucleotide sequence ID" value="NZ_MKJU01000038.1"/>
</dbReference>
<keyword evidence="1" id="KW-0732">Signal</keyword>
<dbReference type="Proteomes" id="UP000179786">
    <property type="component" value="Unassembled WGS sequence"/>
</dbReference>
<evidence type="ECO:0008006" key="4">
    <source>
        <dbReference type="Google" id="ProtNLM"/>
    </source>
</evidence>
<dbReference type="AlphaFoldDB" id="A0A1S1MJT7"/>
<dbReference type="EMBL" id="MKJU01000038">
    <property type="protein sequence ID" value="OHU86414.1"/>
    <property type="molecule type" value="Genomic_DNA"/>
</dbReference>
<proteinExistence type="predicted"/>
<evidence type="ECO:0000313" key="2">
    <source>
        <dbReference type="EMBL" id="OHU86414.1"/>
    </source>
</evidence>
<accession>A0A1S1MJT7</accession>
<dbReference type="PROSITE" id="PS51257">
    <property type="entry name" value="PROKAR_LIPOPROTEIN"/>
    <property type="match status" value="1"/>
</dbReference>
<evidence type="ECO:0000313" key="3">
    <source>
        <dbReference type="Proteomes" id="UP000179786"/>
    </source>
</evidence>
<gene>
    <name evidence="2" type="ORF">BET10_01550</name>
</gene>
<protein>
    <recommendedName>
        <fullName evidence="4">Pullulanase</fullName>
    </recommendedName>
</protein>
<dbReference type="Gene3D" id="2.60.40.3620">
    <property type="match status" value="1"/>
</dbReference>
<dbReference type="STRING" id="1859457.BET10_01550"/>
<evidence type="ECO:0000256" key="1">
    <source>
        <dbReference type="SAM" id="SignalP"/>
    </source>
</evidence>
<keyword evidence="3" id="KW-1185">Reference proteome</keyword>
<dbReference type="OrthoDB" id="6196650at2"/>
<reference evidence="2 3" key="1">
    <citation type="submission" date="2016-09" db="EMBL/GenBank/DDBJ databases">
        <title>Pseudoalteromonas amylolytica sp. nov., isolated from the surface seawater.</title>
        <authorList>
            <person name="Wu Y.-H."/>
            <person name="Cheng H."/>
            <person name="Jin X.-B."/>
            <person name="Wang C.-S."/>
            <person name="Xu X.-W."/>
        </authorList>
    </citation>
    <scope>NUCLEOTIDE SEQUENCE [LARGE SCALE GENOMIC DNA]</scope>
    <source>
        <strain evidence="2 3">JW1</strain>
    </source>
</reference>
<feature type="signal peptide" evidence="1">
    <location>
        <begin position="1"/>
        <end position="20"/>
    </location>
</feature>
<sequence>MKKLITAVAALFLSACSSQIKILDSITTLPSTGETFDRTMYLRGDFTLWDAEPHYILQQQSEGIYTVKAKFMTPGKVYEFKIADEQWSQGFNCGYKVQGALQLNQPQLADCNTVYNYFSFMPNKKGWYVITFDYSDSRSPKVMVSRA</sequence>